<dbReference type="InterPro" id="IPR036291">
    <property type="entry name" value="NAD(P)-bd_dom_sf"/>
</dbReference>
<comment type="similarity">
    <text evidence="1">Belongs to the short-chain dehydrogenases/reductases (SDR) family.</text>
</comment>
<dbReference type="PROSITE" id="PS00061">
    <property type="entry name" value="ADH_SHORT"/>
    <property type="match status" value="1"/>
</dbReference>
<sequence>MSIDSAKTILVIGATSGIGRALALPLAALPSKPTVIAAGRRQERLDELASQGLEAVQLDVAASREVLQKNVADILAKYPNLDAIILASGIQYQHNFKSGINLDEIHQEFTVNYFSIVTLVSLFIPHFLALSEKGLPSWISPITSGLALMPAPQVINYSASKAALHSFSESLRVQLADTKINVLEIIPPLVESELHDAQGTTEALSKFWMPLDEYTSKTLDGLRKGDKHIAVGTAGKVWDKVQSSGLDGPYKV</sequence>
<comment type="caution">
    <text evidence="4">The sequence shown here is derived from an EMBL/GenBank/DDBJ whole genome shotgun (WGS) entry which is preliminary data.</text>
</comment>
<dbReference type="PANTHER" id="PTHR44169:SF6">
    <property type="entry name" value="NADPH-DEPENDENT 1-ACYLDIHYDROXYACETONE PHOSPHATE REDUCTASE"/>
    <property type="match status" value="1"/>
</dbReference>
<evidence type="ECO:0000256" key="3">
    <source>
        <dbReference type="ARBA" id="ARBA00023002"/>
    </source>
</evidence>
<evidence type="ECO:0000256" key="2">
    <source>
        <dbReference type="ARBA" id="ARBA00022857"/>
    </source>
</evidence>
<dbReference type="Gene3D" id="3.40.50.720">
    <property type="entry name" value="NAD(P)-binding Rossmann-like Domain"/>
    <property type="match status" value="1"/>
</dbReference>
<evidence type="ECO:0008006" key="6">
    <source>
        <dbReference type="Google" id="ProtNLM"/>
    </source>
</evidence>
<dbReference type="InterPro" id="IPR002347">
    <property type="entry name" value="SDR_fam"/>
</dbReference>
<dbReference type="OrthoDB" id="37659at2759"/>
<proteinExistence type="inferred from homology"/>
<dbReference type="GeneID" id="59343897"/>
<protein>
    <recommendedName>
        <fullName evidence="6">NAD(P)-binding protein</fullName>
    </recommendedName>
</protein>
<organism evidence="4 5">
    <name type="scientific">Mycena indigotica</name>
    <dbReference type="NCBI Taxonomy" id="2126181"/>
    <lineage>
        <taxon>Eukaryota</taxon>
        <taxon>Fungi</taxon>
        <taxon>Dikarya</taxon>
        <taxon>Basidiomycota</taxon>
        <taxon>Agaricomycotina</taxon>
        <taxon>Agaricomycetes</taxon>
        <taxon>Agaricomycetidae</taxon>
        <taxon>Agaricales</taxon>
        <taxon>Marasmiineae</taxon>
        <taxon>Mycenaceae</taxon>
        <taxon>Mycena</taxon>
    </lineage>
</organism>
<gene>
    <name evidence="4" type="ORF">MIND_00457000</name>
</gene>
<dbReference type="InterPro" id="IPR020904">
    <property type="entry name" value="Sc_DH/Rdtase_CS"/>
</dbReference>
<dbReference type="SUPFAM" id="SSF51735">
    <property type="entry name" value="NAD(P)-binding Rossmann-fold domains"/>
    <property type="match status" value="1"/>
</dbReference>
<name>A0A8H6WBS9_9AGAR</name>
<reference evidence="4" key="1">
    <citation type="submission" date="2020-05" db="EMBL/GenBank/DDBJ databases">
        <title>Mycena genomes resolve the evolution of fungal bioluminescence.</title>
        <authorList>
            <person name="Tsai I.J."/>
        </authorList>
    </citation>
    <scope>NUCLEOTIDE SEQUENCE</scope>
    <source>
        <strain evidence="4">171206Taipei</strain>
    </source>
</reference>
<dbReference type="PRINTS" id="PR00081">
    <property type="entry name" value="GDHRDH"/>
</dbReference>
<dbReference type="GO" id="GO:0016491">
    <property type="term" value="F:oxidoreductase activity"/>
    <property type="evidence" value="ECO:0007669"/>
    <property type="project" value="UniProtKB-KW"/>
</dbReference>
<evidence type="ECO:0000313" key="5">
    <source>
        <dbReference type="Proteomes" id="UP000636479"/>
    </source>
</evidence>
<keyword evidence="2" id="KW-0521">NADP</keyword>
<accession>A0A8H6WBS9</accession>
<evidence type="ECO:0000256" key="1">
    <source>
        <dbReference type="ARBA" id="ARBA00006484"/>
    </source>
</evidence>
<keyword evidence="3" id="KW-0560">Oxidoreductase</keyword>
<dbReference type="EMBL" id="JACAZF010000004">
    <property type="protein sequence ID" value="KAF7306654.1"/>
    <property type="molecule type" value="Genomic_DNA"/>
</dbReference>
<dbReference type="RefSeq" id="XP_037221673.1">
    <property type="nucleotide sequence ID" value="XM_037361381.1"/>
</dbReference>
<keyword evidence="5" id="KW-1185">Reference proteome</keyword>
<evidence type="ECO:0000313" key="4">
    <source>
        <dbReference type="EMBL" id="KAF7306654.1"/>
    </source>
</evidence>
<dbReference type="Pfam" id="PF00106">
    <property type="entry name" value="adh_short"/>
    <property type="match status" value="1"/>
</dbReference>
<dbReference type="Proteomes" id="UP000636479">
    <property type="component" value="Unassembled WGS sequence"/>
</dbReference>
<dbReference type="PANTHER" id="PTHR44169">
    <property type="entry name" value="NADPH-DEPENDENT 1-ACYLDIHYDROXYACETONE PHOSPHATE REDUCTASE"/>
    <property type="match status" value="1"/>
</dbReference>
<dbReference type="AlphaFoldDB" id="A0A8H6WBS9"/>